<dbReference type="AlphaFoldDB" id="A0AAD7I671"/>
<dbReference type="EMBL" id="JARJLG010000151">
    <property type="protein sequence ID" value="KAJ7736008.1"/>
    <property type="molecule type" value="Genomic_DNA"/>
</dbReference>
<evidence type="ECO:0000256" key="1">
    <source>
        <dbReference type="SAM" id="Coils"/>
    </source>
</evidence>
<organism evidence="2 3">
    <name type="scientific">Mycena maculata</name>
    <dbReference type="NCBI Taxonomy" id="230809"/>
    <lineage>
        <taxon>Eukaryota</taxon>
        <taxon>Fungi</taxon>
        <taxon>Dikarya</taxon>
        <taxon>Basidiomycota</taxon>
        <taxon>Agaricomycotina</taxon>
        <taxon>Agaricomycetes</taxon>
        <taxon>Agaricomycetidae</taxon>
        <taxon>Agaricales</taxon>
        <taxon>Marasmiineae</taxon>
        <taxon>Mycenaceae</taxon>
        <taxon>Mycena</taxon>
    </lineage>
</organism>
<comment type="caution">
    <text evidence="2">The sequence shown here is derived from an EMBL/GenBank/DDBJ whole genome shotgun (WGS) entry which is preliminary data.</text>
</comment>
<sequence length="375" mass="41444">MKEKSVLMIGHPTFNSLFVTKVTQVKETHSKLAGLEDLQRDTSAKLQQSKDRAHEQDVELGKLRTELKAVGSAKEELRSSLEASQQSANKLTQEVHTLTLREAVSKLGAEVKKLSSEVSSREEELRRGNNRYSIRIPSSFSALTLKLAKEQSGDLQERLLMSESAHATKLESATGKLNIEIAVLTEQKTGLQVALTRVTEEVAMQQAGFLGALVETGKDGCPNSKSMVDLSLWMSSSPCSAQKQDCLHTYLHLRAMHADPTLKLMHHRSLPLLAFSLHPLRSSFDMPPVKKSAQVPAVKPPPLQTAHHAQMHKTLAAINTDDDLLTDLEDDVLKSATLGKRSRRTLTSAKVTTNPATLLDVCELLRLESRSRPRR</sequence>
<proteinExistence type="predicted"/>
<evidence type="ECO:0000313" key="2">
    <source>
        <dbReference type="EMBL" id="KAJ7736008.1"/>
    </source>
</evidence>
<keyword evidence="1" id="KW-0175">Coiled coil</keyword>
<dbReference type="Proteomes" id="UP001215280">
    <property type="component" value="Unassembled WGS sequence"/>
</dbReference>
<name>A0AAD7I671_9AGAR</name>
<evidence type="ECO:0000313" key="3">
    <source>
        <dbReference type="Proteomes" id="UP001215280"/>
    </source>
</evidence>
<protein>
    <submittedName>
        <fullName evidence="2">Uncharacterized protein</fullName>
    </submittedName>
</protein>
<gene>
    <name evidence="2" type="ORF">DFH07DRAFT_1064933</name>
</gene>
<accession>A0AAD7I671</accession>
<reference evidence="2" key="1">
    <citation type="submission" date="2023-03" db="EMBL/GenBank/DDBJ databases">
        <title>Massive genome expansion in bonnet fungi (Mycena s.s.) driven by repeated elements and novel gene families across ecological guilds.</title>
        <authorList>
            <consortium name="Lawrence Berkeley National Laboratory"/>
            <person name="Harder C.B."/>
            <person name="Miyauchi S."/>
            <person name="Viragh M."/>
            <person name="Kuo A."/>
            <person name="Thoen E."/>
            <person name="Andreopoulos B."/>
            <person name="Lu D."/>
            <person name="Skrede I."/>
            <person name="Drula E."/>
            <person name="Henrissat B."/>
            <person name="Morin E."/>
            <person name="Kohler A."/>
            <person name="Barry K."/>
            <person name="LaButti K."/>
            <person name="Morin E."/>
            <person name="Salamov A."/>
            <person name="Lipzen A."/>
            <person name="Mereny Z."/>
            <person name="Hegedus B."/>
            <person name="Baldrian P."/>
            <person name="Stursova M."/>
            <person name="Weitz H."/>
            <person name="Taylor A."/>
            <person name="Grigoriev I.V."/>
            <person name="Nagy L.G."/>
            <person name="Martin F."/>
            <person name="Kauserud H."/>
        </authorList>
    </citation>
    <scope>NUCLEOTIDE SEQUENCE</scope>
    <source>
        <strain evidence="2">CBHHK188m</strain>
    </source>
</reference>
<feature type="coiled-coil region" evidence="1">
    <location>
        <begin position="74"/>
        <end position="101"/>
    </location>
</feature>
<keyword evidence="3" id="KW-1185">Reference proteome</keyword>